<dbReference type="GO" id="GO:0043041">
    <property type="term" value="P:amino acid activation for nonribosomal peptide biosynthetic process"/>
    <property type="evidence" value="ECO:0007669"/>
    <property type="project" value="TreeGrafter"/>
</dbReference>
<dbReference type="FunFam" id="3.40.50.12780:FF:000012">
    <property type="entry name" value="Non-ribosomal peptide synthetase"/>
    <property type="match status" value="3"/>
</dbReference>
<dbReference type="PANTHER" id="PTHR45527">
    <property type="entry name" value="NONRIBOSOMAL PEPTIDE SYNTHETASE"/>
    <property type="match status" value="1"/>
</dbReference>
<dbReference type="NCBIfam" id="TIGR01733">
    <property type="entry name" value="AA-adenyl-dom"/>
    <property type="match status" value="3"/>
</dbReference>
<keyword evidence="4" id="KW-0597">Phosphoprotein</keyword>
<dbReference type="PROSITE" id="PS00455">
    <property type="entry name" value="AMP_BINDING"/>
    <property type="match status" value="2"/>
</dbReference>
<dbReference type="SUPFAM" id="SSF56801">
    <property type="entry name" value="Acetyl-CoA synthetase-like"/>
    <property type="match status" value="3"/>
</dbReference>
<dbReference type="SUPFAM" id="SSF52777">
    <property type="entry name" value="CoA-dependent acyltransferases"/>
    <property type="match status" value="6"/>
</dbReference>
<dbReference type="CDD" id="cd05930">
    <property type="entry name" value="A_NRPS"/>
    <property type="match status" value="2"/>
</dbReference>
<evidence type="ECO:0000256" key="1">
    <source>
        <dbReference type="ARBA" id="ARBA00001957"/>
    </source>
</evidence>
<evidence type="ECO:0000256" key="3">
    <source>
        <dbReference type="ARBA" id="ARBA00022450"/>
    </source>
</evidence>
<sequence>MKSDVTELTLAERRKLLQMARARDLVRGDSELAPIQPVPRTERLPLSFAQQGLWFVEQLGDLGSTYHIPVRMRLRGGVDRAALVRALDGIVARHEALRTTFAEVDGVPEQRIAPVEGSGIQLGEHDLEGAADLDAELRRVIAEEVRAPFDLRHGPLIRGRLVRLAADDHVLLVTLHHMVSDAWSKGVFTRELSAGYAAAREGRQAELPPLPVQYADYAAWQRRRVEGEGIAKQADFWKRTLAGVPQLLELPTDRPRPAHVDHTGERLWVGLDEELTAGLKALSLRHGTTLFMTLLAGWATVLGRLSGQDDVVIGTPMAGRERRETEGLIGFFVNTLAVRTDLSGAPTVAELLARVRTRALEAQHQQDIPFEQVVELIRPTRSLAHSPLFQVTFAWQNVPEGDGSSLQGLAVGGMRSGTFETQAKFDLSLALRETGGRITGDLTYATSLFDRATVERWGGYLRRVLEQMVADDGQRVERLSMLSAEERTQVLEEWNRTDADYPQSSCIHELFQARAAEAPDAPAVVCEGESLTYAELNTRANRLAHHLRALGVGPDVRVAICVERSPEMLVGLLGILKAGGAYVPLDPAYPAERLAYLLADSAPAAVLTQAALRDRVAGLDVPVIELDAAAPAWADQPATNPEPGALTPAHVAYVIYTSGSTGRPKGVMVAHASLVNLVQWHRAAFGVGRGTRSSSVASLGFDAAAWEIWPPLAAGGELALPGRGRVDPDDILDWWDGQTLDVSFLPTPMAEYAFSRGVREGTVRTLLVGGDRLRRMPAEPIPFRLVNNYGPTETTVVATSGDVRGSAAPDIGRPIANARTYLLDGAGELVPLGVAGELYVGGPQVARGYLGRPGLTAERFVPDAFGAEPGARLYRTGDLCRWTPDGTLDFVGRTDHQVKVRGFRIEPGEIEARLAEHPDVREAVVLVREDAPGQARLVAYAIGGAGAEELRAHLAATLPAHMVPAAFVRVDAWPLTPNGKLDRGALPAPGGDAFAARAYEEPAGETEEALAEIWAEVLGVERVGRRDDFFGLGGHSLLAVQVISRVRQALGAEAALRELFTHPVLADFARELDGAARAALPPIEPAPRDGPVPLSFAQQRLWFLEQMGNLGSAYHIHRPVRLRGELDRAALVAALDGIVARHESLRTTFVRGDGVPGQRIAPADGSRFALVEHNFAGRDDAEAELARLLAEEVRAPFGLEQGPLIRGRLVRLAADEHVLLVTMHHIVSDGWSMGVLFGELAALYAAHHAGRAPELAPLAVQYADYAVWQRRWVEGDVLREQGDYWTRTLAGAPDVLELPADRPRPAQVDHAGAMAGLELDAEVTAGLKALSRRHGTTLFITLMAGWAVVLSRLAGRDDVVVGTPAANRGRREIEGLIGFFVNTLAVRMDLSGAPTVAELLGRVKERALGAQHHQDIPFEQVVERAAPVRSMAHHPLFQVMFTWQAAAQRSGLVLPGLEVRGAGAGSAQVRAKFDLSLATWEQDGRILGALTYATALFDQTTAERFADCLRQVLTAMAADEHRSVSRLPMLPPHERARVLEEWNRTGAEYPDAACVHELFQQQAARTPDAVAVEYGDGALAYGELNARANRLACHLRALGVGPDARVALCVERGPELVPAMLAVLKAGGAYVPLDPSYPEDRLRYMLADSRPSVLLASPAQAQRLAGSGVPVIDPADTEAWAHHPAADPRPAGLSPDHLCYVIYTSGSTGRPKGVAVPHRGVLSLLADVQRRAPLGEGDACSVWTSTSFDVSVYEIFSALLAGARLCIPGDELRLQAGAFLDWMEDRGVSGAYLPPHLVPALHDRVAAAPERTRLRRLLVGVEPIAEPLLAGIRAAVPGLRILNGYGPTETTICATLYDVPLQARGDGPAPIGAPSANTRVFVLDAAGEPVPVGVAGELYAGGVQVARGYLDRPALTAERFVPDAFGAEPGARLYRTGDLCRWTAEGTLEFAGRADHQVKVRGFRIEPGEIESRLLEHPDVRAAVVVAREDAPGDTRLVAYVAAEAPVAADALRAHLAERLPAYMVPAAFVRLDEFPRTPNGKVDRGALPAPEGDAFAARAYEEPAEGTEEALAEIWAEVLGVERVGRWDDFFALGGHSLLAVQVISRVRQVLEVEVALGELFTRPVLADFARELETAARADLPPIEPADRGARLPLSFAQQRLWFLEQLGSLGTAYHIHRPLRLRGVLDREALVRALDGIVARHESLRTTFTEVDGIPGQRIAPAGTGGFPLLEYDLAGHPGAEAEFRRLMAENARAPFDLANGPLIRGRLIRLAEDDSVLLLTMHHIVSDGWSMGVLTTELSALYAAHRDGAEPHLPALPVQYADYAAWQRRWVGGEVLGEQTAYWTGMLAGAPERLELPADHPRPARMDHTGAQLGVELDAELTAGLKALSRRHGTTLFMTLLAGWAVVLGRLSGQSDVVIGTPTAGRGRREIEGLIGFFVNTLAVRVDLSDAPTVEELLGRVKKRALGAQHHQDIPFEQVVELLDPVRSLAHHPLFQVMFTWQNVPRGNLDLPGLNVGGVAGAGAGAADVQAKFDLSLSLREVKGRIVGSITYATALFERETVDRWAGYLRQVLQEMAADDRLGVDRVSLLPAEERARVVEEWNATDAPYPRELCTHQLFERQVERTPDAIAVNGEDGTLTYAELNARANRLAHHLIGLGVGPDILVGLCMERGLEMAVGVLAVLKAGGAYVPLDPDYPADRLRFMVEDSHPAALLASRVPESLVDGLTEGSGVPVIRIETDGQAWADRPESNPARTDVHPEHLVYCIYTSGSTGRPKGVMNHHGCLVNRLSWGARVWTMSADDVVMCKTSLSFDGHIREMFLPWSVGARVAMARPGGQRDPDYLVDLIRAEGVTTMNMNASMLLVLLEHPLIEQCTSLRQLLVGGEALPGTGLTRLLERLPATALHITYGPSEAATAMTAMHCGPEQARATVPIGRPTANSRVYLLDAAGGPVPVGVTGELFIGGDSVCRGYLDRPGLTAERFVPDPFGAEPGERLYRTGDLGRWLPDGMMEFLGRNDFQVKVRGFRVEPGEIEARLREHPGVRETVVIVREDVPGDRRLVAYWVGDDALEVDALRAHLAGRLPDYMIPAAFVRLDALPMTPSVKLDRAALPSPEGGAYASREYEPPVNETEEALAEIWAEVLRIDRVGRRDNFFDLGGHSLLAVQVVSRVRQALGVNLPLGELFTRPVLQDLAQEVMDAQLAQFDPAELAELAALLGES</sequence>
<comment type="cofactor">
    <cofactor evidence="1">
        <name>pantetheine 4'-phosphate</name>
        <dbReference type="ChEBI" id="CHEBI:47942"/>
    </cofactor>
</comment>
<dbReference type="FunFam" id="3.40.50.980:FF:000001">
    <property type="entry name" value="Non-ribosomal peptide synthetase"/>
    <property type="match status" value="3"/>
</dbReference>
<dbReference type="CDD" id="cd19531">
    <property type="entry name" value="LCL_NRPS-like"/>
    <property type="match status" value="3"/>
</dbReference>
<dbReference type="SMART" id="SM00823">
    <property type="entry name" value="PKS_PP"/>
    <property type="match status" value="3"/>
</dbReference>
<organism evidence="6 7">
    <name type="scientific">Longimicrobium terrae</name>
    <dbReference type="NCBI Taxonomy" id="1639882"/>
    <lineage>
        <taxon>Bacteria</taxon>
        <taxon>Pseudomonadati</taxon>
        <taxon>Gemmatimonadota</taxon>
        <taxon>Longimicrobiia</taxon>
        <taxon>Longimicrobiales</taxon>
        <taxon>Longimicrobiaceae</taxon>
        <taxon>Longimicrobium</taxon>
    </lineage>
</organism>
<proteinExistence type="inferred from homology"/>
<dbReference type="InterPro" id="IPR020806">
    <property type="entry name" value="PKS_PP-bd"/>
</dbReference>
<dbReference type="Gene3D" id="3.30.559.30">
    <property type="entry name" value="Nonribosomal peptide synthetase, condensation domain"/>
    <property type="match status" value="3"/>
</dbReference>
<dbReference type="FunFam" id="3.30.559.10:FF:000012">
    <property type="entry name" value="Non-ribosomal peptide synthetase"/>
    <property type="match status" value="3"/>
</dbReference>
<keyword evidence="3" id="KW-0596">Phosphopantetheine</keyword>
<evidence type="ECO:0000256" key="4">
    <source>
        <dbReference type="ARBA" id="ARBA00022553"/>
    </source>
</evidence>
<dbReference type="PANTHER" id="PTHR45527:SF1">
    <property type="entry name" value="FATTY ACID SYNTHASE"/>
    <property type="match status" value="1"/>
</dbReference>
<feature type="domain" description="Carrier" evidence="5">
    <location>
        <begin position="3130"/>
        <end position="3205"/>
    </location>
</feature>
<dbReference type="CDD" id="cd17651">
    <property type="entry name" value="A_NRPS_VisG_like"/>
    <property type="match status" value="1"/>
</dbReference>
<evidence type="ECO:0000259" key="5">
    <source>
        <dbReference type="PROSITE" id="PS50075"/>
    </source>
</evidence>
<evidence type="ECO:0000313" key="6">
    <source>
        <dbReference type="EMBL" id="MBB6070448.1"/>
    </source>
</evidence>
<dbReference type="FunFam" id="3.30.300.30:FF:000010">
    <property type="entry name" value="Enterobactin synthetase component F"/>
    <property type="match status" value="3"/>
</dbReference>
<dbReference type="InterPro" id="IPR025110">
    <property type="entry name" value="AMP-bd_C"/>
</dbReference>
<feature type="domain" description="Carrier" evidence="5">
    <location>
        <begin position="1001"/>
        <end position="1076"/>
    </location>
</feature>
<dbReference type="NCBIfam" id="NF003417">
    <property type="entry name" value="PRK04813.1"/>
    <property type="match status" value="3"/>
</dbReference>
<dbReference type="InterPro" id="IPR036736">
    <property type="entry name" value="ACP-like_sf"/>
</dbReference>
<dbReference type="Pfam" id="PF00668">
    <property type="entry name" value="Condensation"/>
    <property type="match status" value="3"/>
</dbReference>
<evidence type="ECO:0000313" key="7">
    <source>
        <dbReference type="Proteomes" id="UP000582837"/>
    </source>
</evidence>
<gene>
    <name evidence="6" type="ORF">HNQ61_002067</name>
</gene>
<keyword evidence="7" id="KW-1185">Reference proteome</keyword>
<dbReference type="InterPro" id="IPR000873">
    <property type="entry name" value="AMP-dep_synth/lig_dom"/>
</dbReference>
<dbReference type="GO" id="GO:0005829">
    <property type="term" value="C:cytosol"/>
    <property type="evidence" value="ECO:0007669"/>
    <property type="project" value="TreeGrafter"/>
</dbReference>
<dbReference type="PROSITE" id="PS50075">
    <property type="entry name" value="CARRIER"/>
    <property type="match status" value="3"/>
</dbReference>
<dbReference type="InterPro" id="IPR023213">
    <property type="entry name" value="CAT-like_dom_sf"/>
</dbReference>
<comment type="similarity">
    <text evidence="2">Belongs to the ATP-dependent AMP-binding enzyme family.</text>
</comment>
<dbReference type="Pfam" id="PF00501">
    <property type="entry name" value="AMP-binding"/>
    <property type="match status" value="3"/>
</dbReference>
<accession>A0A841GWI7</accession>
<reference evidence="6 7" key="1">
    <citation type="submission" date="2020-08" db="EMBL/GenBank/DDBJ databases">
        <title>Genomic Encyclopedia of Type Strains, Phase IV (KMG-IV): sequencing the most valuable type-strain genomes for metagenomic binning, comparative biology and taxonomic classification.</title>
        <authorList>
            <person name="Goeker M."/>
        </authorList>
    </citation>
    <scope>NUCLEOTIDE SEQUENCE [LARGE SCALE GENOMIC DNA]</scope>
    <source>
        <strain evidence="6 7">DSM 29007</strain>
    </source>
</reference>
<dbReference type="GO" id="GO:0003824">
    <property type="term" value="F:catalytic activity"/>
    <property type="evidence" value="ECO:0007669"/>
    <property type="project" value="InterPro"/>
</dbReference>
<dbReference type="Pfam" id="PF13193">
    <property type="entry name" value="AMP-binding_C"/>
    <property type="match status" value="3"/>
</dbReference>
<protein>
    <submittedName>
        <fullName evidence="6">Amino acid adenylation domain-containing protein</fullName>
    </submittedName>
</protein>
<dbReference type="PROSITE" id="PS00012">
    <property type="entry name" value="PHOSPHOPANTETHEINE"/>
    <property type="match status" value="3"/>
</dbReference>
<dbReference type="Gene3D" id="3.40.50.980">
    <property type="match status" value="6"/>
</dbReference>
<dbReference type="SUPFAM" id="SSF47336">
    <property type="entry name" value="ACP-like"/>
    <property type="match status" value="3"/>
</dbReference>
<dbReference type="InterPro" id="IPR001242">
    <property type="entry name" value="Condensation_dom"/>
</dbReference>
<dbReference type="FunFam" id="2.30.38.10:FF:000001">
    <property type="entry name" value="Non-ribosomal peptide synthetase PvdI"/>
    <property type="match status" value="3"/>
</dbReference>
<dbReference type="RefSeq" id="WP_170040267.1">
    <property type="nucleotide sequence ID" value="NZ_JABDTL010000002.1"/>
</dbReference>
<comment type="caution">
    <text evidence="6">The sequence shown here is derived from an EMBL/GenBank/DDBJ whole genome shotgun (WGS) entry which is preliminary data.</text>
</comment>
<dbReference type="GO" id="GO:0072330">
    <property type="term" value="P:monocarboxylic acid biosynthetic process"/>
    <property type="evidence" value="ECO:0007669"/>
    <property type="project" value="UniProtKB-ARBA"/>
</dbReference>
<dbReference type="FunFam" id="1.10.1200.10:FF:000016">
    <property type="entry name" value="Non-ribosomal peptide synthase"/>
    <property type="match status" value="2"/>
</dbReference>
<dbReference type="Gene3D" id="2.30.38.10">
    <property type="entry name" value="Luciferase, Domain 3"/>
    <property type="match status" value="3"/>
</dbReference>
<dbReference type="GO" id="GO:0044550">
    <property type="term" value="P:secondary metabolite biosynthetic process"/>
    <property type="evidence" value="ECO:0007669"/>
    <property type="project" value="UniProtKB-ARBA"/>
</dbReference>
<dbReference type="Gene3D" id="3.30.559.10">
    <property type="entry name" value="Chloramphenicol acetyltransferase-like domain"/>
    <property type="match status" value="3"/>
</dbReference>
<dbReference type="InterPro" id="IPR010071">
    <property type="entry name" value="AA_adenyl_dom"/>
</dbReference>
<dbReference type="InterPro" id="IPR009081">
    <property type="entry name" value="PP-bd_ACP"/>
</dbReference>
<evidence type="ECO:0000256" key="2">
    <source>
        <dbReference type="ARBA" id="ARBA00006432"/>
    </source>
</evidence>
<feature type="domain" description="Carrier" evidence="5">
    <location>
        <begin position="2063"/>
        <end position="2138"/>
    </location>
</feature>
<dbReference type="InterPro" id="IPR006162">
    <property type="entry name" value="Ppantetheine_attach_site"/>
</dbReference>
<dbReference type="FunFam" id="1.10.1200.10:FF:000005">
    <property type="entry name" value="Nonribosomal peptide synthetase 1"/>
    <property type="match status" value="1"/>
</dbReference>
<dbReference type="InterPro" id="IPR045851">
    <property type="entry name" value="AMP-bd_C_sf"/>
</dbReference>
<name>A0A841GWI7_9BACT</name>
<dbReference type="GO" id="GO:0031177">
    <property type="term" value="F:phosphopantetheine binding"/>
    <property type="evidence" value="ECO:0007669"/>
    <property type="project" value="InterPro"/>
</dbReference>
<dbReference type="EMBL" id="JACHIA010000004">
    <property type="protein sequence ID" value="MBB6070448.1"/>
    <property type="molecule type" value="Genomic_DNA"/>
</dbReference>
<dbReference type="Pfam" id="PF00550">
    <property type="entry name" value="PP-binding"/>
    <property type="match status" value="3"/>
</dbReference>
<dbReference type="Gene3D" id="3.30.300.30">
    <property type="match status" value="3"/>
</dbReference>
<dbReference type="InterPro" id="IPR020845">
    <property type="entry name" value="AMP-binding_CS"/>
</dbReference>
<dbReference type="Gene3D" id="1.10.1200.10">
    <property type="entry name" value="ACP-like"/>
    <property type="match status" value="3"/>
</dbReference>
<dbReference type="Proteomes" id="UP000582837">
    <property type="component" value="Unassembled WGS sequence"/>
</dbReference>